<accession>A0A1G8GGS1</accession>
<keyword evidence="3" id="KW-1185">Reference proteome</keyword>
<organism evidence="2 3">
    <name type="scientific">Vibrio xiamenensis</name>
    <dbReference type="NCBI Taxonomy" id="861298"/>
    <lineage>
        <taxon>Bacteria</taxon>
        <taxon>Pseudomonadati</taxon>
        <taxon>Pseudomonadota</taxon>
        <taxon>Gammaproteobacteria</taxon>
        <taxon>Vibrionales</taxon>
        <taxon>Vibrionaceae</taxon>
        <taxon>Vibrio</taxon>
    </lineage>
</organism>
<dbReference type="InterPro" id="IPR001853">
    <property type="entry name" value="DSBA-like_thioredoxin_dom"/>
</dbReference>
<evidence type="ECO:0000313" key="3">
    <source>
        <dbReference type="Proteomes" id="UP000198854"/>
    </source>
</evidence>
<dbReference type="SUPFAM" id="SSF52833">
    <property type="entry name" value="Thioredoxin-like"/>
    <property type="match status" value="1"/>
</dbReference>
<dbReference type="Pfam" id="PF01323">
    <property type="entry name" value="DSBA"/>
    <property type="match status" value="1"/>
</dbReference>
<feature type="domain" description="DSBA-like thioredoxin" evidence="1">
    <location>
        <begin position="6"/>
        <end position="208"/>
    </location>
</feature>
<dbReference type="STRING" id="861298.SAMN04488136_13724"/>
<dbReference type="CDD" id="cd03024">
    <property type="entry name" value="DsbA_FrnE"/>
    <property type="match status" value="1"/>
</dbReference>
<dbReference type="Proteomes" id="UP000198854">
    <property type="component" value="Unassembled WGS sequence"/>
</dbReference>
<dbReference type="EMBL" id="FNDD01000037">
    <property type="protein sequence ID" value="SDH93609.1"/>
    <property type="molecule type" value="Genomic_DNA"/>
</dbReference>
<gene>
    <name evidence="2" type="ORF">SAMN04488136_13724</name>
</gene>
<dbReference type="Gene3D" id="3.40.30.10">
    <property type="entry name" value="Glutaredoxin"/>
    <property type="match status" value="1"/>
</dbReference>
<dbReference type="GO" id="GO:0016853">
    <property type="term" value="F:isomerase activity"/>
    <property type="evidence" value="ECO:0007669"/>
    <property type="project" value="UniProtKB-KW"/>
</dbReference>
<dbReference type="GO" id="GO:0016491">
    <property type="term" value="F:oxidoreductase activity"/>
    <property type="evidence" value="ECO:0007669"/>
    <property type="project" value="InterPro"/>
</dbReference>
<proteinExistence type="predicted"/>
<dbReference type="OrthoDB" id="9799122at2"/>
<dbReference type="InterPro" id="IPR036249">
    <property type="entry name" value="Thioredoxin-like_sf"/>
</dbReference>
<evidence type="ECO:0000259" key="1">
    <source>
        <dbReference type="Pfam" id="PF01323"/>
    </source>
</evidence>
<name>A0A1G8GGS1_9VIBR</name>
<dbReference type="RefSeq" id="WP_093279058.1">
    <property type="nucleotide sequence ID" value="NZ_FNDD01000037.1"/>
</dbReference>
<dbReference type="PANTHER" id="PTHR13887:SF41">
    <property type="entry name" value="THIOREDOXIN SUPERFAMILY PROTEIN"/>
    <property type="match status" value="1"/>
</dbReference>
<dbReference type="PANTHER" id="PTHR13887">
    <property type="entry name" value="GLUTATHIONE S-TRANSFERASE KAPPA"/>
    <property type="match status" value="1"/>
</dbReference>
<keyword evidence="2" id="KW-0413">Isomerase</keyword>
<dbReference type="AlphaFoldDB" id="A0A1G8GGS1"/>
<evidence type="ECO:0000313" key="2">
    <source>
        <dbReference type="EMBL" id="SDH93609.1"/>
    </source>
</evidence>
<protein>
    <submittedName>
        <fullName evidence="2">Predicted dithiol-disulfide isomerase, DsbA family</fullName>
    </submittedName>
</protein>
<sequence length="217" mass="24890">MSKVRIDIVSDVVCPWCIIGYKRLEKALFELKAEQIEAEIHWHPFELNPAMKAEGQNLREHVNEKYGSSEQASRSARETLTELGQQVGFDFQFNDEMRIYNTRKAHQLLMWAQQENRQFQLEMALFKAYFSDNKDVSDEAILLEIAQSVGIDSDTAKRVLEDESWAETVASTEQQWLEAGINAVPALIFNKKHLVSGAQQTHHLVQALREVAALEEE</sequence>
<reference evidence="2 3" key="1">
    <citation type="submission" date="2016-10" db="EMBL/GenBank/DDBJ databases">
        <authorList>
            <person name="de Groot N.N."/>
        </authorList>
    </citation>
    <scope>NUCLEOTIDE SEQUENCE [LARGE SCALE GENOMIC DNA]</scope>
    <source>
        <strain evidence="2 3">CGMCC 1.10228</strain>
    </source>
</reference>